<evidence type="ECO:0000256" key="2">
    <source>
        <dbReference type="SAM" id="Phobius"/>
    </source>
</evidence>
<sequence length="272" mass="29772">MSGPRLNPGESSSYALRCAAGPPLRGMIGKEGIADVVVVVVVVVEPAENATPVAAADSGGGKSDGVSSNTSDLLGPSLLLLLAVLPIRLLLLLVVLLIRLLILLVAVLFRLFLLPVVLLLHLVLLLVGLLLHIRLLLLRLMHMRRRLLRLLQSKRTNLAAVVKKSNHVRVRGTSSHPVWRVARGINGRGRHLVCGKQQWAGSGTDDAAPDEKRMTKAEVLELATRHIKTLSRENSSLRRECQEFLEIPCRIGARDAAAAAKFKRLHRRTHRL</sequence>
<gene>
    <name evidence="3" type="ORF">B0T24DRAFT_712092</name>
</gene>
<dbReference type="EMBL" id="JAULSN010000009">
    <property type="protein sequence ID" value="KAK3364820.1"/>
    <property type="molecule type" value="Genomic_DNA"/>
</dbReference>
<keyword evidence="4" id="KW-1185">Reference proteome</keyword>
<reference evidence="3" key="1">
    <citation type="journal article" date="2023" name="Mol. Phylogenet. Evol.">
        <title>Genome-scale phylogeny and comparative genomics of the fungal order Sordariales.</title>
        <authorList>
            <person name="Hensen N."/>
            <person name="Bonometti L."/>
            <person name="Westerberg I."/>
            <person name="Brannstrom I.O."/>
            <person name="Guillou S."/>
            <person name="Cros-Aarteil S."/>
            <person name="Calhoun S."/>
            <person name="Haridas S."/>
            <person name="Kuo A."/>
            <person name="Mondo S."/>
            <person name="Pangilinan J."/>
            <person name="Riley R."/>
            <person name="LaButti K."/>
            <person name="Andreopoulos B."/>
            <person name="Lipzen A."/>
            <person name="Chen C."/>
            <person name="Yan M."/>
            <person name="Daum C."/>
            <person name="Ng V."/>
            <person name="Clum A."/>
            <person name="Steindorff A."/>
            <person name="Ohm R.A."/>
            <person name="Martin F."/>
            <person name="Silar P."/>
            <person name="Natvig D.O."/>
            <person name="Lalanne C."/>
            <person name="Gautier V."/>
            <person name="Ament-Velasquez S.L."/>
            <person name="Kruys A."/>
            <person name="Hutchinson M.I."/>
            <person name="Powell A.J."/>
            <person name="Barry K."/>
            <person name="Miller A.N."/>
            <person name="Grigoriev I.V."/>
            <person name="Debuchy R."/>
            <person name="Gladieux P."/>
            <person name="Hiltunen Thoren M."/>
            <person name="Johannesson H."/>
        </authorList>
    </citation>
    <scope>NUCLEOTIDE SEQUENCE</scope>
    <source>
        <strain evidence="3">CBS 958.72</strain>
    </source>
</reference>
<reference evidence="3" key="2">
    <citation type="submission" date="2023-06" db="EMBL/GenBank/DDBJ databases">
        <authorList>
            <consortium name="Lawrence Berkeley National Laboratory"/>
            <person name="Haridas S."/>
            <person name="Hensen N."/>
            <person name="Bonometti L."/>
            <person name="Westerberg I."/>
            <person name="Brannstrom I.O."/>
            <person name="Guillou S."/>
            <person name="Cros-Aarteil S."/>
            <person name="Calhoun S."/>
            <person name="Kuo A."/>
            <person name="Mondo S."/>
            <person name="Pangilinan J."/>
            <person name="Riley R."/>
            <person name="Labutti K."/>
            <person name="Andreopoulos B."/>
            <person name="Lipzen A."/>
            <person name="Chen C."/>
            <person name="Yanf M."/>
            <person name="Daum C."/>
            <person name="Ng V."/>
            <person name="Clum A."/>
            <person name="Steindorff A."/>
            <person name="Ohm R."/>
            <person name="Martin F."/>
            <person name="Silar P."/>
            <person name="Natvig D."/>
            <person name="Lalanne C."/>
            <person name="Gautier V."/>
            <person name="Ament-Velasquez S.L."/>
            <person name="Kruys A."/>
            <person name="Hutchinson M.I."/>
            <person name="Powell A.J."/>
            <person name="Barry K."/>
            <person name="Miller A.N."/>
            <person name="Grigoriev I.V."/>
            <person name="Debuchy R."/>
            <person name="Gladieux P."/>
            <person name="Thoren M.H."/>
            <person name="Johannesson H."/>
        </authorList>
    </citation>
    <scope>NUCLEOTIDE SEQUENCE</scope>
    <source>
        <strain evidence="3">CBS 958.72</strain>
    </source>
</reference>
<feature type="coiled-coil region" evidence="1">
    <location>
        <begin position="220"/>
        <end position="247"/>
    </location>
</feature>
<dbReference type="AlphaFoldDB" id="A0AAE0JVG1"/>
<comment type="caution">
    <text evidence="3">The sequence shown here is derived from an EMBL/GenBank/DDBJ whole genome shotgun (WGS) entry which is preliminary data.</text>
</comment>
<evidence type="ECO:0000313" key="3">
    <source>
        <dbReference type="EMBL" id="KAK3364820.1"/>
    </source>
</evidence>
<keyword evidence="1" id="KW-0175">Coiled coil</keyword>
<proteinExistence type="predicted"/>
<accession>A0AAE0JVG1</accession>
<keyword evidence="2" id="KW-0812">Transmembrane</keyword>
<feature type="transmembrane region" description="Helical" evidence="2">
    <location>
        <begin position="112"/>
        <end position="137"/>
    </location>
</feature>
<feature type="transmembrane region" description="Helical" evidence="2">
    <location>
        <begin position="78"/>
        <end position="106"/>
    </location>
</feature>
<evidence type="ECO:0000256" key="1">
    <source>
        <dbReference type="SAM" id="Coils"/>
    </source>
</evidence>
<organism evidence="3 4">
    <name type="scientific">Lasiosphaeria ovina</name>
    <dbReference type="NCBI Taxonomy" id="92902"/>
    <lineage>
        <taxon>Eukaryota</taxon>
        <taxon>Fungi</taxon>
        <taxon>Dikarya</taxon>
        <taxon>Ascomycota</taxon>
        <taxon>Pezizomycotina</taxon>
        <taxon>Sordariomycetes</taxon>
        <taxon>Sordariomycetidae</taxon>
        <taxon>Sordariales</taxon>
        <taxon>Lasiosphaeriaceae</taxon>
        <taxon>Lasiosphaeria</taxon>
    </lineage>
</organism>
<dbReference type="Proteomes" id="UP001287356">
    <property type="component" value="Unassembled WGS sequence"/>
</dbReference>
<name>A0AAE0JVG1_9PEZI</name>
<keyword evidence="2" id="KW-1133">Transmembrane helix</keyword>
<keyword evidence="2" id="KW-0472">Membrane</keyword>
<evidence type="ECO:0000313" key="4">
    <source>
        <dbReference type="Proteomes" id="UP001287356"/>
    </source>
</evidence>
<protein>
    <submittedName>
        <fullName evidence="3">Uncharacterized protein</fullName>
    </submittedName>
</protein>